<evidence type="ECO:0000259" key="3">
    <source>
        <dbReference type="SMART" id="SM01292"/>
    </source>
</evidence>
<dbReference type="RefSeq" id="XP_025418150.1">
    <property type="nucleotide sequence ID" value="XM_025562365.1"/>
</dbReference>
<dbReference type="GeneID" id="112688931"/>
<organism evidence="5 7">
    <name type="scientific">Sipha flava</name>
    <name type="common">yellow sugarcane aphid</name>
    <dbReference type="NCBI Taxonomy" id="143950"/>
    <lineage>
        <taxon>Eukaryota</taxon>
        <taxon>Metazoa</taxon>
        <taxon>Ecdysozoa</taxon>
        <taxon>Arthropoda</taxon>
        <taxon>Hexapoda</taxon>
        <taxon>Insecta</taxon>
        <taxon>Pterygota</taxon>
        <taxon>Neoptera</taxon>
        <taxon>Paraneoptera</taxon>
        <taxon>Hemiptera</taxon>
        <taxon>Sternorrhyncha</taxon>
        <taxon>Aphidomorpha</taxon>
        <taxon>Aphidoidea</taxon>
        <taxon>Aphididae</taxon>
        <taxon>Sipha</taxon>
    </lineage>
</organism>
<dbReference type="GO" id="GO:0007010">
    <property type="term" value="P:cytoskeleton organization"/>
    <property type="evidence" value="ECO:0007669"/>
    <property type="project" value="TreeGrafter"/>
</dbReference>
<sequence length="799" mass="92570">MDVFNIKRTTPKLKESMANRKQKQDSEEESDCPDLEYNYGDTDTHLCEMAELYSYSELEDYQTNIQEFEKIMLALDLKPSWHNLSVENKNLVASRLLDLLEVSDKTKRINAARCVLYLLQGCWAECQSDKDQQANAKENVLFLYKFGVYNIFLNLLNMEIESVQFHRKTQINCTDSTNLRIILNVLYTFVEVLRVSEFEPGAEFKEFRENLLLEIGLPYSEDHIIVKLLGMITRFCSGLASYYPMKKVLLLLWKLILVLLGGMDTLSNLKNEYRKNVDLPELQEDPIEIIKTMRSSSPPPSSTDVINAQKRGTRQKRGLIKQSSLDESLVVMDLSYQNDEDLQDYEDQQLGMDDISSMKNIQEINDYRPQTPPTPLVIKGLPWIPKVRHKDLDFFLNLTRIKFLGLKLDNDIETLIGLPDPIHESVSIFKQYMYTSLADYQIKKEEIIQRSPLVMGEDDVKQTPAEVLYQAMLPNLPQHMIALLKILLAASPTSKAKSDSINIVADILPVDVPMSFSESVKLETDINRQKEIVVKAISGILLLLLKHFKANHIYQFEFISQHLVFANCIPLVIKFLNQNLVSYVSSKNTIPILDFPTCVIGDGPDLSLDNIEVGEFPLCSWRNVYSCINLLRVLNKITKWKHSRIMMLVIFKSAPILKKSLKVRHAMMQLYILKLLKMQAKYLGRAWRKSNMKTMSTIYQKVRHRLNDDWAYGNDLEARPTDFQIEERCLRSAVDKFNARRYSQQYDDEFTPSDFSINSALGKPFNLSNEFKQHYQIWLDQEVFQNNIDWNALLTDFEI</sequence>
<dbReference type="PANTHER" id="PTHR13239">
    <property type="entry name" value="PROTEIN REQUIRED FOR HYPHAL ANASTOMOSIS HAM-2"/>
    <property type="match status" value="1"/>
</dbReference>
<evidence type="ECO:0000256" key="1">
    <source>
        <dbReference type="ARBA" id="ARBA00007062"/>
    </source>
</evidence>
<evidence type="ECO:0000313" key="7">
    <source>
        <dbReference type="RefSeq" id="XP_025418150.1"/>
    </source>
</evidence>
<comment type="similarity">
    <text evidence="1">Belongs to the STRIP family.</text>
</comment>
<keyword evidence="5" id="KW-1185">Reference proteome</keyword>
<dbReference type="OrthoDB" id="18234at2759"/>
<dbReference type="PANTHER" id="PTHR13239:SF4">
    <property type="entry name" value="AT25231P"/>
    <property type="match status" value="1"/>
</dbReference>
<evidence type="ECO:0000313" key="5">
    <source>
        <dbReference type="Proteomes" id="UP000694846"/>
    </source>
</evidence>
<dbReference type="GO" id="GO:0005829">
    <property type="term" value="C:cytosol"/>
    <property type="evidence" value="ECO:0007669"/>
    <property type="project" value="TreeGrafter"/>
</dbReference>
<protein>
    <submittedName>
        <fullName evidence="6 7">Striatin-interacting protein 1</fullName>
    </submittedName>
</protein>
<reference evidence="6 7" key="1">
    <citation type="submission" date="2025-04" db="UniProtKB">
        <authorList>
            <consortium name="RefSeq"/>
        </authorList>
    </citation>
    <scope>IDENTIFICATION</scope>
    <source>
        <tissue evidence="6 7">Whole body</tissue>
    </source>
</reference>
<name>A0A8B8G613_9HEMI</name>
<dbReference type="RefSeq" id="XP_025418149.1">
    <property type="nucleotide sequence ID" value="XM_025562364.1"/>
</dbReference>
<dbReference type="SMART" id="SM01292">
    <property type="entry name" value="N1221"/>
    <property type="match status" value="1"/>
</dbReference>
<dbReference type="Proteomes" id="UP000694846">
    <property type="component" value="Unplaced"/>
</dbReference>
<evidence type="ECO:0000259" key="4">
    <source>
        <dbReference type="SMART" id="SM01293"/>
    </source>
</evidence>
<dbReference type="InterPro" id="IPR012486">
    <property type="entry name" value="Far11/STRP_N"/>
</dbReference>
<feature type="region of interest" description="Disordered" evidence="2">
    <location>
        <begin position="14"/>
        <end position="34"/>
    </location>
</feature>
<dbReference type="InterPro" id="IPR021819">
    <property type="entry name" value="Far11/STRP_C"/>
</dbReference>
<dbReference type="AlphaFoldDB" id="A0A8B8G613"/>
<feature type="domain" description="Far11/STRP C-terminal" evidence="4">
    <location>
        <begin position="419"/>
        <end position="775"/>
    </location>
</feature>
<dbReference type="CTD" id="38412"/>
<evidence type="ECO:0000313" key="6">
    <source>
        <dbReference type="RefSeq" id="XP_025418149.1"/>
    </source>
</evidence>
<feature type="domain" description="Far11/STRP N-terminal" evidence="3">
    <location>
        <begin position="32"/>
        <end position="326"/>
    </location>
</feature>
<dbReference type="SMART" id="SM01293">
    <property type="entry name" value="DUF3402"/>
    <property type="match status" value="1"/>
</dbReference>
<proteinExistence type="inferred from homology"/>
<dbReference type="InterPro" id="IPR040185">
    <property type="entry name" value="Far11/STRP"/>
</dbReference>
<gene>
    <name evidence="6 7" type="primary">LOC112688931</name>
</gene>
<dbReference type="Pfam" id="PF11882">
    <property type="entry name" value="DUF3402"/>
    <property type="match status" value="2"/>
</dbReference>
<dbReference type="Pfam" id="PF07923">
    <property type="entry name" value="N1221"/>
    <property type="match status" value="1"/>
</dbReference>
<feature type="compositionally biased region" description="Basic and acidic residues" evidence="2">
    <location>
        <begin position="14"/>
        <end position="25"/>
    </location>
</feature>
<accession>A0A8B8G613</accession>
<evidence type="ECO:0000256" key="2">
    <source>
        <dbReference type="SAM" id="MobiDB-lite"/>
    </source>
</evidence>